<reference evidence="1 2" key="1">
    <citation type="submission" date="2024-05" db="EMBL/GenBank/DDBJ databases">
        <title>Genome sequencing and assembly of Indian major carp, Cirrhinus mrigala (Hamilton, 1822).</title>
        <authorList>
            <person name="Mohindra V."/>
            <person name="Chowdhury L.M."/>
            <person name="Lal K."/>
            <person name="Jena J.K."/>
        </authorList>
    </citation>
    <scope>NUCLEOTIDE SEQUENCE [LARGE SCALE GENOMIC DNA]</scope>
    <source>
        <strain evidence="1">CM1030</strain>
        <tissue evidence="1">Blood</tissue>
    </source>
</reference>
<accession>A0ABD0P2B8</accession>
<dbReference type="AlphaFoldDB" id="A0ABD0P2B8"/>
<name>A0ABD0P2B8_CIRMR</name>
<gene>
    <name evidence="1" type="ORF">M9458_036162</name>
</gene>
<comment type="caution">
    <text evidence="1">The sequence shown here is derived from an EMBL/GenBank/DDBJ whole genome shotgun (WGS) entry which is preliminary data.</text>
</comment>
<sequence>DPSPILPSCAGFPSPVLFLSPFHALSVCAPAHGCLSHAPVPFRGGARVDPVPAL</sequence>
<feature type="non-terminal residue" evidence="1">
    <location>
        <position position="54"/>
    </location>
</feature>
<keyword evidence="2" id="KW-1185">Reference proteome</keyword>
<dbReference type="Proteomes" id="UP001529510">
    <property type="component" value="Unassembled WGS sequence"/>
</dbReference>
<evidence type="ECO:0000313" key="1">
    <source>
        <dbReference type="EMBL" id="KAL0167940.1"/>
    </source>
</evidence>
<dbReference type="EMBL" id="JAMKFB020000018">
    <property type="protein sequence ID" value="KAL0167940.1"/>
    <property type="molecule type" value="Genomic_DNA"/>
</dbReference>
<organism evidence="1 2">
    <name type="scientific">Cirrhinus mrigala</name>
    <name type="common">Mrigala</name>
    <dbReference type="NCBI Taxonomy" id="683832"/>
    <lineage>
        <taxon>Eukaryota</taxon>
        <taxon>Metazoa</taxon>
        <taxon>Chordata</taxon>
        <taxon>Craniata</taxon>
        <taxon>Vertebrata</taxon>
        <taxon>Euteleostomi</taxon>
        <taxon>Actinopterygii</taxon>
        <taxon>Neopterygii</taxon>
        <taxon>Teleostei</taxon>
        <taxon>Ostariophysi</taxon>
        <taxon>Cypriniformes</taxon>
        <taxon>Cyprinidae</taxon>
        <taxon>Labeoninae</taxon>
        <taxon>Labeonini</taxon>
        <taxon>Cirrhinus</taxon>
    </lineage>
</organism>
<proteinExistence type="predicted"/>
<feature type="non-terminal residue" evidence="1">
    <location>
        <position position="1"/>
    </location>
</feature>
<protein>
    <submittedName>
        <fullName evidence="1">Uncharacterized protein</fullName>
    </submittedName>
</protein>
<evidence type="ECO:0000313" key="2">
    <source>
        <dbReference type="Proteomes" id="UP001529510"/>
    </source>
</evidence>